<dbReference type="InterPro" id="IPR050248">
    <property type="entry name" value="Polysacc_deacetylase_ArnD"/>
</dbReference>
<dbReference type="OrthoDB" id="407355at2759"/>
<comment type="cofactor">
    <cofactor evidence="1">
        <name>Co(2+)</name>
        <dbReference type="ChEBI" id="CHEBI:48828"/>
    </cofactor>
</comment>
<keyword evidence="3" id="KW-1003">Cell membrane</keyword>
<dbReference type="GO" id="GO:0006032">
    <property type="term" value="P:chitin catabolic process"/>
    <property type="evidence" value="ECO:0007669"/>
    <property type="project" value="UniProtKB-KW"/>
</dbReference>
<keyword evidence="7" id="KW-0119">Carbohydrate metabolism</keyword>
<feature type="region of interest" description="Disordered" evidence="14">
    <location>
        <begin position="394"/>
        <end position="420"/>
    </location>
</feature>
<dbReference type="AlphaFoldDB" id="A0A8H7D3Z5"/>
<dbReference type="Pfam" id="PF01522">
    <property type="entry name" value="Polysacc_deac_1"/>
    <property type="match status" value="1"/>
</dbReference>
<evidence type="ECO:0000256" key="3">
    <source>
        <dbReference type="ARBA" id="ARBA00022475"/>
    </source>
</evidence>
<dbReference type="GO" id="GO:0005886">
    <property type="term" value="C:plasma membrane"/>
    <property type="evidence" value="ECO:0007669"/>
    <property type="project" value="UniProtKB-SubCell"/>
</dbReference>
<proteinExistence type="predicted"/>
<evidence type="ECO:0000256" key="6">
    <source>
        <dbReference type="ARBA" id="ARBA00023136"/>
    </source>
</evidence>
<evidence type="ECO:0000256" key="5">
    <source>
        <dbReference type="ARBA" id="ARBA00023024"/>
    </source>
</evidence>
<dbReference type="PROSITE" id="PS51677">
    <property type="entry name" value="NODB"/>
    <property type="match status" value="1"/>
</dbReference>
<dbReference type="Proteomes" id="UP000620124">
    <property type="component" value="Unassembled WGS sequence"/>
</dbReference>
<keyword evidence="4" id="KW-0325">Glycoprotein</keyword>
<evidence type="ECO:0000256" key="11">
    <source>
        <dbReference type="ARBA" id="ARBA00023326"/>
    </source>
</evidence>
<keyword evidence="11" id="KW-0624">Polysaccharide degradation</keyword>
<dbReference type="Gene3D" id="3.20.20.370">
    <property type="entry name" value="Glycoside hydrolase/deacetylase"/>
    <property type="match status" value="1"/>
</dbReference>
<dbReference type="InterPro" id="IPR002509">
    <property type="entry name" value="NODB_dom"/>
</dbReference>
<evidence type="ECO:0000256" key="9">
    <source>
        <dbReference type="ARBA" id="ARBA00023288"/>
    </source>
</evidence>
<evidence type="ECO:0000256" key="7">
    <source>
        <dbReference type="ARBA" id="ARBA00023277"/>
    </source>
</evidence>
<dbReference type="EMBL" id="JACAZI010000005">
    <property type="protein sequence ID" value="KAF7360610.1"/>
    <property type="molecule type" value="Genomic_DNA"/>
</dbReference>
<dbReference type="EC" id="3.5.1.41" evidence="12"/>
<organism evidence="17 18">
    <name type="scientific">Mycena venus</name>
    <dbReference type="NCBI Taxonomy" id="2733690"/>
    <lineage>
        <taxon>Eukaryota</taxon>
        <taxon>Fungi</taxon>
        <taxon>Dikarya</taxon>
        <taxon>Basidiomycota</taxon>
        <taxon>Agaricomycotina</taxon>
        <taxon>Agaricomycetes</taxon>
        <taxon>Agaricomycetidae</taxon>
        <taxon>Agaricales</taxon>
        <taxon>Marasmiineae</taxon>
        <taxon>Mycenaceae</taxon>
        <taxon>Mycena</taxon>
    </lineage>
</organism>
<dbReference type="InterPro" id="IPR011330">
    <property type="entry name" value="Glyco_hydro/deAcase_b/a-brl"/>
</dbReference>
<dbReference type="GO" id="GO:0009272">
    <property type="term" value="P:fungal-type cell wall biogenesis"/>
    <property type="evidence" value="ECO:0007669"/>
    <property type="project" value="UniProtKB-ARBA"/>
</dbReference>
<keyword evidence="9" id="KW-0449">Lipoprotein</keyword>
<evidence type="ECO:0000256" key="8">
    <source>
        <dbReference type="ARBA" id="ARBA00023285"/>
    </source>
</evidence>
<keyword evidence="6" id="KW-0472">Membrane</keyword>
<evidence type="ECO:0000259" key="16">
    <source>
        <dbReference type="PROSITE" id="PS51677"/>
    </source>
</evidence>
<dbReference type="PANTHER" id="PTHR10587">
    <property type="entry name" value="GLYCOSYL TRANSFERASE-RELATED"/>
    <property type="match status" value="1"/>
</dbReference>
<name>A0A8H7D3Z5_9AGAR</name>
<evidence type="ECO:0000256" key="15">
    <source>
        <dbReference type="SAM" id="SignalP"/>
    </source>
</evidence>
<evidence type="ECO:0000256" key="4">
    <source>
        <dbReference type="ARBA" id="ARBA00022622"/>
    </source>
</evidence>
<keyword evidence="5" id="KW-0146">Chitin degradation</keyword>
<keyword evidence="15" id="KW-0732">Signal</keyword>
<evidence type="ECO:0000256" key="10">
    <source>
        <dbReference type="ARBA" id="ARBA00023316"/>
    </source>
</evidence>
<comment type="caution">
    <text evidence="17">The sequence shown here is derived from an EMBL/GenBank/DDBJ whole genome shotgun (WGS) entry which is preliminary data.</text>
</comment>
<evidence type="ECO:0000256" key="12">
    <source>
        <dbReference type="ARBA" id="ARBA00024056"/>
    </source>
</evidence>
<evidence type="ECO:0000256" key="13">
    <source>
        <dbReference type="ARBA" id="ARBA00048494"/>
    </source>
</evidence>
<keyword evidence="8" id="KW-0170">Cobalt</keyword>
<feature type="signal peptide" evidence="15">
    <location>
        <begin position="1"/>
        <end position="19"/>
    </location>
</feature>
<evidence type="ECO:0000256" key="14">
    <source>
        <dbReference type="SAM" id="MobiDB-lite"/>
    </source>
</evidence>
<evidence type="ECO:0000256" key="1">
    <source>
        <dbReference type="ARBA" id="ARBA00001941"/>
    </source>
</evidence>
<comment type="catalytic activity">
    <reaction evidence="13">
        <text>[(1-&gt;4)-N-acetyl-beta-D-glucosaminyl](n) + n H2O = chitosan + n acetate</text>
        <dbReference type="Rhea" id="RHEA:10464"/>
        <dbReference type="Rhea" id="RHEA-COMP:9593"/>
        <dbReference type="Rhea" id="RHEA-COMP:9597"/>
        <dbReference type="ChEBI" id="CHEBI:15377"/>
        <dbReference type="ChEBI" id="CHEBI:17029"/>
        <dbReference type="ChEBI" id="CHEBI:30089"/>
        <dbReference type="ChEBI" id="CHEBI:57704"/>
        <dbReference type="EC" id="3.5.1.41"/>
    </reaction>
    <physiologicalReaction direction="left-to-right" evidence="13">
        <dbReference type="Rhea" id="RHEA:10465"/>
    </physiologicalReaction>
</comment>
<dbReference type="PANTHER" id="PTHR10587:SF98">
    <property type="entry name" value="CHITIN DEACETYLASE"/>
    <property type="match status" value="1"/>
</dbReference>
<reference evidence="17" key="1">
    <citation type="submission" date="2020-05" db="EMBL/GenBank/DDBJ databases">
        <title>Mycena genomes resolve the evolution of fungal bioluminescence.</title>
        <authorList>
            <person name="Tsai I.J."/>
        </authorList>
    </citation>
    <scope>NUCLEOTIDE SEQUENCE</scope>
    <source>
        <strain evidence="17">CCC161011</strain>
    </source>
</reference>
<keyword evidence="10" id="KW-0961">Cell wall biogenesis/degradation</keyword>
<accession>A0A8H7D3Z5</accession>
<evidence type="ECO:0000313" key="17">
    <source>
        <dbReference type="EMBL" id="KAF7360610.1"/>
    </source>
</evidence>
<keyword evidence="4" id="KW-0336">GPI-anchor</keyword>
<protein>
    <recommendedName>
        <fullName evidence="12">chitin deacetylase</fullName>
        <ecNumber evidence="12">3.5.1.41</ecNumber>
    </recommendedName>
</protein>
<dbReference type="SUPFAM" id="SSF88713">
    <property type="entry name" value="Glycoside hydrolase/deacetylase"/>
    <property type="match status" value="1"/>
</dbReference>
<feature type="chain" id="PRO_5034292850" description="chitin deacetylase" evidence="15">
    <location>
        <begin position="20"/>
        <end position="449"/>
    </location>
</feature>
<comment type="subcellular location">
    <subcellularLocation>
        <location evidence="2">Cell membrane</location>
        <topology evidence="2">Lipid-anchor</topology>
        <topology evidence="2">GPI-anchor</topology>
    </subcellularLocation>
</comment>
<feature type="domain" description="NodB homology" evidence="16">
    <location>
        <begin position="138"/>
        <end position="334"/>
    </location>
</feature>
<keyword evidence="18" id="KW-1185">Reference proteome</keyword>
<sequence>MRSATLLISVAALLVGSRADPTEEQINSLTGKWMQDYFLAFSLTIFPQFSDPTAECAPYSYAPVTNALSAFPPIGTPIVGIVAGDTAAQTKFDSIKGGIPNIQPKVEGLNGTLGNITYAPTDPDCWWTYGQCTTPEPRTLGYGFDDGPNCSHNAFYDYLTEKKQKATMFFIGTNVMWQPLQALRAALDGHEICVHSWSHHAMTAFTNEQVFAELWYTMQAIKLVTGYTPTCWRPPQGDVDDRVRYIAQALNLDNILWKYDAFDWKVASGQATPQEVQANYDALVADVGNGTFDTVGAIMLTHELDNYTMQTAMDNYPKLAAAFNARSFLHVELCTLLTWLMQHIVPVGVAYNKTHPYVETNFTMPNFAQCKYFSASAIYLPNLELSPTDIAQSGVSGGSNSSGSISGSASGSQSSGAAGPQGGISAAPSLRLPLVGVVFALLGGAALAL</sequence>
<dbReference type="GO" id="GO:0098552">
    <property type="term" value="C:side of membrane"/>
    <property type="evidence" value="ECO:0007669"/>
    <property type="project" value="UniProtKB-KW"/>
</dbReference>
<evidence type="ECO:0000313" key="18">
    <source>
        <dbReference type="Proteomes" id="UP000620124"/>
    </source>
</evidence>
<gene>
    <name evidence="17" type="ORF">MVEN_00792500</name>
</gene>
<evidence type="ECO:0000256" key="2">
    <source>
        <dbReference type="ARBA" id="ARBA00004609"/>
    </source>
</evidence>
<dbReference type="GO" id="GO:0071555">
    <property type="term" value="P:cell wall organization"/>
    <property type="evidence" value="ECO:0007669"/>
    <property type="project" value="UniProtKB-KW"/>
</dbReference>
<dbReference type="GO" id="GO:0000272">
    <property type="term" value="P:polysaccharide catabolic process"/>
    <property type="evidence" value="ECO:0007669"/>
    <property type="project" value="UniProtKB-KW"/>
</dbReference>
<dbReference type="GO" id="GO:0004099">
    <property type="term" value="F:chitin deacetylase activity"/>
    <property type="evidence" value="ECO:0007669"/>
    <property type="project" value="UniProtKB-EC"/>
</dbReference>